<sequence>MTDDELSLPSDELTPTSWVAVSRGALTHNAQALLKLLETAEPAPRLIAVVKANAYGHGAPQTARVLSEAGIDFFAVTTPEEALELRLAGIAAEILAFAPPIPDQVKTLVAQGIVLTVCDLDGLAAISKAAASAGKSAKVHLKVDTGMGRLGVLPANAVKLARAIADDPNVTLGGVYTHFGRALEKDEAPTRKQLAVFLSVLQDLKGAGIDSGLRHCANSAGVLLGPDYWMDAVRPGTLLYGQYPAASLPKRLELRDSWKLKTRIVSVRDVPAGTPVGYGGEFVTARATRLAVLPIGYADGFTVVPGSVTSGARGLKALLRGLMKRGAQNTVTICGKRVPVVGRVAMQICSVDVTDLGEVAVGDEVTVPARRVTSSARLPRRFEDG</sequence>
<dbReference type="PROSITE" id="PS00395">
    <property type="entry name" value="ALANINE_RACEMASE"/>
    <property type="match status" value="1"/>
</dbReference>
<comment type="catalytic activity">
    <reaction evidence="4">
        <text>L-alanine = D-alanine</text>
        <dbReference type="Rhea" id="RHEA:20249"/>
        <dbReference type="ChEBI" id="CHEBI:57416"/>
        <dbReference type="ChEBI" id="CHEBI:57972"/>
        <dbReference type="EC" id="5.1.1.1"/>
    </reaction>
</comment>
<dbReference type="OrthoDB" id="9813814at2"/>
<evidence type="ECO:0000256" key="2">
    <source>
        <dbReference type="ARBA" id="ARBA00022898"/>
    </source>
</evidence>
<dbReference type="PANTHER" id="PTHR30511:SF0">
    <property type="entry name" value="ALANINE RACEMASE, CATABOLIC-RELATED"/>
    <property type="match status" value="1"/>
</dbReference>
<dbReference type="EMBL" id="AP025739">
    <property type="protein sequence ID" value="BDI30423.1"/>
    <property type="molecule type" value="Genomic_DNA"/>
</dbReference>
<dbReference type="Pfam" id="PF01168">
    <property type="entry name" value="Ala_racemase_N"/>
    <property type="match status" value="1"/>
</dbReference>
<dbReference type="PRINTS" id="PR00992">
    <property type="entry name" value="ALARACEMASE"/>
</dbReference>
<comment type="function">
    <text evidence="4">Catalyzes the interconversion of L-alanine and D-alanine. May also act on other amino acids.</text>
</comment>
<comment type="cofactor">
    <cofactor evidence="1 4 5">
        <name>pyridoxal 5'-phosphate</name>
        <dbReference type="ChEBI" id="CHEBI:597326"/>
    </cofactor>
</comment>
<dbReference type="AlphaFoldDB" id="A0A402CVJ5"/>
<feature type="active site" description="Proton acceptor; specific for L-alanine" evidence="4">
    <location>
        <position position="278"/>
    </location>
</feature>
<comment type="similarity">
    <text evidence="4">Belongs to the alanine racemase family.</text>
</comment>
<accession>A0A402CVJ5</accession>
<dbReference type="InterPro" id="IPR001608">
    <property type="entry name" value="Ala_racemase_N"/>
</dbReference>
<reference evidence="7 8" key="1">
    <citation type="journal article" date="2019" name="Int. J. Syst. Evol. Microbiol.">
        <title>Capsulimonas corticalis gen. nov., sp. nov., an aerobic capsulated bacterium, of a novel bacterial order, Capsulimonadales ord. nov., of the class Armatimonadia of the phylum Armatimonadetes.</title>
        <authorList>
            <person name="Li J."/>
            <person name="Kudo C."/>
            <person name="Tonouchi A."/>
        </authorList>
    </citation>
    <scope>NUCLEOTIDE SEQUENCE [LARGE SCALE GENOMIC DNA]</scope>
    <source>
        <strain evidence="7 8">AX-7</strain>
    </source>
</reference>
<dbReference type="Proteomes" id="UP000287394">
    <property type="component" value="Chromosome"/>
</dbReference>
<feature type="active site" description="Proton acceptor; specific for D-alanine" evidence="4">
    <location>
        <position position="51"/>
    </location>
</feature>
<evidence type="ECO:0000256" key="1">
    <source>
        <dbReference type="ARBA" id="ARBA00001933"/>
    </source>
</evidence>
<dbReference type="GO" id="GO:0005829">
    <property type="term" value="C:cytosol"/>
    <property type="evidence" value="ECO:0007669"/>
    <property type="project" value="TreeGrafter"/>
</dbReference>
<dbReference type="Pfam" id="PF00842">
    <property type="entry name" value="Ala_racemase_C"/>
    <property type="match status" value="1"/>
</dbReference>
<dbReference type="SUPFAM" id="SSF51419">
    <property type="entry name" value="PLP-binding barrel"/>
    <property type="match status" value="1"/>
</dbReference>
<dbReference type="RefSeq" id="WP_119321380.1">
    <property type="nucleotide sequence ID" value="NZ_AP025739.1"/>
</dbReference>
<gene>
    <name evidence="7" type="ORF">CCAX7_24740</name>
</gene>
<keyword evidence="3 4" id="KW-0413">Isomerase</keyword>
<proteinExistence type="inferred from homology"/>
<evidence type="ECO:0000313" key="7">
    <source>
        <dbReference type="EMBL" id="BDI30423.1"/>
    </source>
</evidence>
<dbReference type="Gene3D" id="3.20.20.10">
    <property type="entry name" value="Alanine racemase"/>
    <property type="match status" value="1"/>
</dbReference>
<comment type="pathway">
    <text evidence="4">Amino-acid biosynthesis; D-alanine biosynthesis; D-alanine from L-alanine: step 1/1.</text>
</comment>
<dbReference type="NCBIfam" id="TIGR00492">
    <property type="entry name" value="alr"/>
    <property type="match status" value="1"/>
</dbReference>
<dbReference type="GO" id="GO:0030632">
    <property type="term" value="P:D-alanine biosynthetic process"/>
    <property type="evidence" value="ECO:0007669"/>
    <property type="project" value="UniProtKB-UniRule"/>
</dbReference>
<evidence type="ECO:0000256" key="6">
    <source>
        <dbReference type="PIRSR" id="PIRSR600821-52"/>
    </source>
</evidence>
<dbReference type="HAMAP" id="MF_01201">
    <property type="entry name" value="Ala_racemase"/>
    <property type="match status" value="1"/>
</dbReference>
<dbReference type="FunFam" id="3.20.20.10:FF:000002">
    <property type="entry name" value="Alanine racemase"/>
    <property type="match status" value="1"/>
</dbReference>
<dbReference type="InterPro" id="IPR020622">
    <property type="entry name" value="Ala_racemase_pyridoxalP-BS"/>
</dbReference>
<dbReference type="Gene3D" id="2.40.37.10">
    <property type="entry name" value="Lyase, Ornithine Decarboxylase, Chain A, domain 1"/>
    <property type="match status" value="1"/>
</dbReference>
<name>A0A402CVJ5_9BACT</name>
<evidence type="ECO:0000313" key="8">
    <source>
        <dbReference type="Proteomes" id="UP000287394"/>
    </source>
</evidence>
<dbReference type="GO" id="GO:0008784">
    <property type="term" value="F:alanine racemase activity"/>
    <property type="evidence" value="ECO:0007669"/>
    <property type="project" value="UniProtKB-UniRule"/>
</dbReference>
<dbReference type="SUPFAM" id="SSF50621">
    <property type="entry name" value="Alanine racemase C-terminal domain-like"/>
    <property type="match status" value="1"/>
</dbReference>
<organism evidence="7 8">
    <name type="scientific">Capsulimonas corticalis</name>
    <dbReference type="NCBI Taxonomy" id="2219043"/>
    <lineage>
        <taxon>Bacteria</taxon>
        <taxon>Bacillati</taxon>
        <taxon>Armatimonadota</taxon>
        <taxon>Armatimonadia</taxon>
        <taxon>Capsulimonadales</taxon>
        <taxon>Capsulimonadaceae</taxon>
        <taxon>Capsulimonas</taxon>
    </lineage>
</organism>
<feature type="binding site" evidence="4 6">
    <location>
        <position position="149"/>
    </location>
    <ligand>
        <name>substrate</name>
    </ligand>
</feature>
<dbReference type="CDD" id="cd00430">
    <property type="entry name" value="PLPDE_III_AR"/>
    <property type="match status" value="1"/>
</dbReference>
<dbReference type="SMART" id="SM01005">
    <property type="entry name" value="Ala_racemase_C"/>
    <property type="match status" value="1"/>
</dbReference>
<feature type="binding site" evidence="4 6">
    <location>
        <position position="346"/>
    </location>
    <ligand>
        <name>substrate</name>
    </ligand>
</feature>
<feature type="modified residue" description="N6-(pyridoxal phosphate)lysine" evidence="4 5">
    <location>
        <position position="51"/>
    </location>
</feature>
<dbReference type="InterPro" id="IPR009006">
    <property type="entry name" value="Ala_racemase/Decarboxylase_C"/>
</dbReference>
<evidence type="ECO:0000256" key="3">
    <source>
        <dbReference type="ARBA" id="ARBA00023235"/>
    </source>
</evidence>
<dbReference type="InterPro" id="IPR011079">
    <property type="entry name" value="Ala_racemase_C"/>
</dbReference>
<dbReference type="KEGG" id="ccot:CCAX7_24740"/>
<dbReference type="InterPro" id="IPR000821">
    <property type="entry name" value="Ala_racemase"/>
</dbReference>
<protein>
    <recommendedName>
        <fullName evidence="4">Alanine racemase</fullName>
        <ecNumber evidence="4">5.1.1.1</ecNumber>
    </recommendedName>
</protein>
<dbReference type="EC" id="5.1.1.1" evidence="4"/>
<dbReference type="GO" id="GO:0030170">
    <property type="term" value="F:pyridoxal phosphate binding"/>
    <property type="evidence" value="ECO:0007669"/>
    <property type="project" value="UniProtKB-UniRule"/>
</dbReference>
<keyword evidence="2 4" id="KW-0663">Pyridoxal phosphate</keyword>
<dbReference type="PANTHER" id="PTHR30511">
    <property type="entry name" value="ALANINE RACEMASE"/>
    <property type="match status" value="1"/>
</dbReference>
<evidence type="ECO:0000256" key="4">
    <source>
        <dbReference type="HAMAP-Rule" id="MF_01201"/>
    </source>
</evidence>
<evidence type="ECO:0000256" key="5">
    <source>
        <dbReference type="PIRSR" id="PIRSR600821-50"/>
    </source>
</evidence>
<keyword evidence="8" id="KW-1185">Reference proteome</keyword>
<dbReference type="InterPro" id="IPR029066">
    <property type="entry name" value="PLP-binding_barrel"/>
</dbReference>